<gene>
    <name evidence="5" type="ORF">DI536_31810</name>
</gene>
<accession>A0A2W5SVD7</accession>
<feature type="region of interest" description="Disordered" evidence="3">
    <location>
        <begin position="259"/>
        <end position="281"/>
    </location>
</feature>
<dbReference type="Gene3D" id="1.10.287.470">
    <property type="entry name" value="Helix hairpin bin"/>
    <property type="match status" value="1"/>
</dbReference>
<evidence type="ECO:0000256" key="3">
    <source>
        <dbReference type="SAM" id="MobiDB-lite"/>
    </source>
</evidence>
<sequence>MTRFVPSFLLILAACGAKAPSPRAPAAEVSHPVTEGDLPTVRLSAEAISRLKLQTSQVRSAPVPRTRLVGGEVVVPPGRAVVVTAPVAGEVHFVTSEPLLPGAAVQRGAGLLRLTAIAPTDRDTRARVAREVAAAEANLAALELRVSRNQALIDEGAGSARALEEAVAARAVAQADADAARARATTLSRDPLLSDVAMLVRAPVQGVIRLLAVAEGQAVAAGAPLFELVGVDALQVRVPVYSGDLERLDTSATPRVRRNGEARAEEARFVPGPPTAEPDRSTVDRYLSLPASAVFAPGERILVELPLLDVASALVVPASAVVLDAWGGAWVYRCEDGRYARARVDPARRAGDDMVLARGPAVGSCIVSVGAVELFGTEFPPGH</sequence>
<protein>
    <recommendedName>
        <fullName evidence="7">RND efflux pump membrane fusion protein barrel-sandwich domain-containing protein</fullName>
    </recommendedName>
</protein>
<dbReference type="AlphaFoldDB" id="A0A2W5SVD7"/>
<evidence type="ECO:0000313" key="6">
    <source>
        <dbReference type="Proteomes" id="UP000249061"/>
    </source>
</evidence>
<dbReference type="PANTHER" id="PTHR30097">
    <property type="entry name" value="CATION EFFLUX SYSTEM PROTEIN CUSB"/>
    <property type="match status" value="1"/>
</dbReference>
<dbReference type="PROSITE" id="PS51257">
    <property type="entry name" value="PROKAR_LIPOPROTEIN"/>
    <property type="match status" value="1"/>
</dbReference>
<dbReference type="Gene3D" id="2.40.420.20">
    <property type="match status" value="1"/>
</dbReference>
<dbReference type="Gene3D" id="2.40.50.100">
    <property type="match status" value="1"/>
</dbReference>
<feature type="signal peptide" evidence="4">
    <location>
        <begin position="1"/>
        <end position="19"/>
    </location>
</feature>
<dbReference type="GO" id="GO:0030313">
    <property type="term" value="C:cell envelope"/>
    <property type="evidence" value="ECO:0007669"/>
    <property type="project" value="TreeGrafter"/>
</dbReference>
<reference evidence="5 6" key="1">
    <citation type="submission" date="2017-08" db="EMBL/GenBank/DDBJ databases">
        <title>Infants hospitalized years apart are colonized by the same room-sourced microbial strains.</title>
        <authorList>
            <person name="Brooks B."/>
            <person name="Olm M.R."/>
            <person name="Firek B.A."/>
            <person name="Baker R."/>
            <person name="Thomas B.C."/>
            <person name="Morowitz M.J."/>
            <person name="Banfield J.F."/>
        </authorList>
    </citation>
    <scope>NUCLEOTIDE SEQUENCE [LARGE SCALE GENOMIC DNA]</scope>
    <source>
        <strain evidence="5">S2_003_000_R2_14</strain>
    </source>
</reference>
<keyword evidence="4" id="KW-0732">Signal</keyword>
<dbReference type="Gene3D" id="2.40.30.170">
    <property type="match status" value="1"/>
</dbReference>
<dbReference type="GO" id="GO:0060003">
    <property type="term" value="P:copper ion export"/>
    <property type="evidence" value="ECO:0007669"/>
    <property type="project" value="TreeGrafter"/>
</dbReference>
<proteinExistence type="predicted"/>
<keyword evidence="1" id="KW-0813">Transport</keyword>
<evidence type="ECO:0000256" key="2">
    <source>
        <dbReference type="SAM" id="Coils"/>
    </source>
</evidence>
<dbReference type="InterPro" id="IPR051909">
    <property type="entry name" value="MFP_Cation_Efflux"/>
</dbReference>
<feature type="compositionally biased region" description="Basic and acidic residues" evidence="3">
    <location>
        <begin position="259"/>
        <end position="268"/>
    </location>
</feature>
<dbReference type="GO" id="GO:0015679">
    <property type="term" value="P:plasma membrane copper ion transport"/>
    <property type="evidence" value="ECO:0007669"/>
    <property type="project" value="TreeGrafter"/>
</dbReference>
<evidence type="ECO:0000313" key="5">
    <source>
        <dbReference type="EMBL" id="PZR05637.1"/>
    </source>
</evidence>
<organism evidence="5 6">
    <name type="scientific">Archangium gephyra</name>
    <dbReference type="NCBI Taxonomy" id="48"/>
    <lineage>
        <taxon>Bacteria</taxon>
        <taxon>Pseudomonadati</taxon>
        <taxon>Myxococcota</taxon>
        <taxon>Myxococcia</taxon>
        <taxon>Myxococcales</taxon>
        <taxon>Cystobacterineae</taxon>
        <taxon>Archangiaceae</taxon>
        <taxon>Archangium</taxon>
    </lineage>
</organism>
<dbReference type="SUPFAM" id="SSF111369">
    <property type="entry name" value="HlyD-like secretion proteins"/>
    <property type="match status" value="1"/>
</dbReference>
<evidence type="ECO:0000256" key="1">
    <source>
        <dbReference type="ARBA" id="ARBA00022448"/>
    </source>
</evidence>
<feature type="coiled-coil region" evidence="2">
    <location>
        <begin position="125"/>
        <end position="152"/>
    </location>
</feature>
<dbReference type="PANTHER" id="PTHR30097:SF4">
    <property type="entry name" value="SLR6042 PROTEIN"/>
    <property type="match status" value="1"/>
</dbReference>
<comment type="caution">
    <text evidence="5">The sequence shown here is derived from an EMBL/GenBank/DDBJ whole genome shotgun (WGS) entry which is preliminary data.</text>
</comment>
<evidence type="ECO:0000256" key="4">
    <source>
        <dbReference type="SAM" id="SignalP"/>
    </source>
</evidence>
<feature type="chain" id="PRO_5015878712" description="RND efflux pump membrane fusion protein barrel-sandwich domain-containing protein" evidence="4">
    <location>
        <begin position="20"/>
        <end position="383"/>
    </location>
</feature>
<dbReference type="EMBL" id="QFQP01000043">
    <property type="protein sequence ID" value="PZR05637.1"/>
    <property type="molecule type" value="Genomic_DNA"/>
</dbReference>
<evidence type="ECO:0008006" key="7">
    <source>
        <dbReference type="Google" id="ProtNLM"/>
    </source>
</evidence>
<keyword evidence="2" id="KW-0175">Coiled coil</keyword>
<dbReference type="Proteomes" id="UP000249061">
    <property type="component" value="Unassembled WGS sequence"/>
</dbReference>
<name>A0A2W5SVD7_9BACT</name>